<keyword evidence="4" id="KW-1185">Reference proteome</keyword>
<protein>
    <recommendedName>
        <fullName evidence="2">t-SNARE coiled-coil homology domain-containing protein</fullName>
    </recommendedName>
</protein>
<dbReference type="Proteomes" id="UP000692954">
    <property type="component" value="Unassembled WGS sequence"/>
</dbReference>
<accession>A0A8S1K316</accession>
<organism evidence="3 4">
    <name type="scientific">Paramecium sonneborni</name>
    <dbReference type="NCBI Taxonomy" id="65129"/>
    <lineage>
        <taxon>Eukaryota</taxon>
        <taxon>Sar</taxon>
        <taxon>Alveolata</taxon>
        <taxon>Ciliophora</taxon>
        <taxon>Intramacronucleata</taxon>
        <taxon>Oligohymenophorea</taxon>
        <taxon>Peniculida</taxon>
        <taxon>Parameciidae</taxon>
        <taxon>Paramecium</taxon>
    </lineage>
</organism>
<keyword evidence="1" id="KW-0175">Coiled coil</keyword>
<name>A0A8S1K316_9CILI</name>
<dbReference type="OrthoDB" id="302334at2759"/>
<feature type="coiled-coil region" evidence="1">
    <location>
        <begin position="162"/>
        <end position="189"/>
    </location>
</feature>
<dbReference type="PROSITE" id="PS50192">
    <property type="entry name" value="T_SNARE"/>
    <property type="match status" value="1"/>
</dbReference>
<dbReference type="EMBL" id="CAJJDN010000004">
    <property type="protein sequence ID" value="CAD8049870.1"/>
    <property type="molecule type" value="Genomic_DNA"/>
</dbReference>
<proteinExistence type="predicted"/>
<evidence type="ECO:0000259" key="2">
    <source>
        <dbReference type="PROSITE" id="PS50192"/>
    </source>
</evidence>
<feature type="domain" description="T-SNARE coiled-coil homology" evidence="2">
    <location>
        <begin position="131"/>
        <end position="193"/>
    </location>
</feature>
<gene>
    <name evidence="3" type="ORF">PSON_ATCC_30995.1.T0040357</name>
</gene>
<evidence type="ECO:0000313" key="3">
    <source>
        <dbReference type="EMBL" id="CAD8049870.1"/>
    </source>
</evidence>
<sequence>MNNYIKLDGGSKLQDLIENIRKMDSTLSEALNQRNYKLQNNESIQQFDRQLATQIDNINDSIKTARILLNQASNISPNDIQRQKNLLDEFQNKSEKFRKALEIKQVFKTDNPETKIDFTTKSNVEMVQMQKQYVQKQNDTIDKMIDTTGRMQVNAKHINLALDEDKVILRRLNENVEQATHEIKVTDSNLKSLLSYTNDCCLWTTIIVEFMIFVFLVIY</sequence>
<reference evidence="3" key="1">
    <citation type="submission" date="2021-01" db="EMBL/GenBank/DDBJ databases">
        <authorList>
            <consortium name="Genoscope - CEA"/>
            <person name="William W."/>
        </authorList>
    </citation>
    <scope>NUCLEOTIDE SEQUENCE</scope>
</reference>
<dbReference type="AlphaFoldDB" id="A0A8S1K316"/>
<evidence type="ECO:0000256" key="1">
    <source>
        <dbReference type="SAM" id="Coils"/>
    </source>
</evidence>
<dbReference type="InterPro" id="IPR000727">
    <property type="entry name" value="T_SNARE_dom"/>
</dbReference>
<evidence type="ECO:0000313" key="4">
    <source>
        <dbReference type="Proteomes" id="UP000692954"/>
    </source>
</evidence>
<comment type="caution">
    <text evidence="3">The sequence shown here is derived from an EMBL/GenBank/DDBJ whole genome shotgun (WGS) entry which is preliminary data.</text>
</comment>